<dbReference type="AlphaFoldDB" id="A0A915EK32"/>
<dbReference type="WBParaSite" id="jg6199">
    <property type="protein sequence ID" value="jg6199"/>
    <property type="gene ID" value="jg6199"/>
</dbReference>
<dbReference type="GO" id="GO:0016616">
    <property type="term" value="F:oxidoreductase activity, acting on the CH-OH group of donors, NAD or NADP as acceptor"/>
    <property type="evidence" value="ECO:0007669"/>
    <property type="project" value="UniProtKB-ARBA"/>
</dbReference>
<dbReference type="InterPro" id="IPR020471">
    <property type="entry name" value="AKR"/>
</dbReference>
<sequence length="252" mass="29367">MEMKDFQGYNYVEKWLDKCKIGLGTYQVCSKTEIFNILDAALSVGYRYIDTAQVYKNEKYIGDALKILLPKHSLKREDVFIASKLVDYIDIFLIHWPGCNKVKPSDVKNKSMRNESWACLEELYKEGKLRMSPALNQCEYHPHYYQTDLVEFCTKHVIHFQAYSSFGSESNKEEMLADKQIQAMAKKYKTCATTFLLAWSLSQEISVLPRSRNPKHVKENFEAKNLKIGAEDIELVKKKELKKYCWDPETVA</sequence>
<dbReference type="Pfam" id="PF00248">
    <property type="entry name" value="Aldo_ket_red"/>
    <property type="match status" value="3"/>
</dbReference>
<comment type="similarity">
    <text evidence="1">Belongs to the aldo/keto reductase family.</text>
</comment>
<feature type="domain" description="NADP-dependent oxidoreductase" evidence="7">
    <location>
        <begin position="20"/>
        <end position="85"/>
    </location>
</feature>
<dbReference type="SUPFAM" id="SSF51430">
    <property type="entry name" value="NAD(P)-linked oxidoreductase"/>
    <property type="match status" value="1"/>
</dbReference>
<organism evidence="8 9">
    <name type="scientific">Ditylenchus dipsaci</name>
    <dbReference type="NCBI Taxonomy" id="166011"/>
    <lineage>
        <taxon>Eukaryota</taxon>
        <taxon>Metazoa</taxon>
        <taxon>Ecdysozoa</taxon>
        <taxon>Nematoda</taxon>
        <taxon>Chromadorea</taxon>
        <taxon>Rhabditida</taxon>
        <taxon>Tylenchina</taxon>
        <taxon>Tylenchomorpha</taxon>
        <taxon>Sphaerularioidea</taxon>
        <taxon>Anguinidae</taxon>
        <taxon>Anguininae</taxon>
        <taxon>Ditylenchus</taxon>
    </lineage>
</organism>
<evidence type="ECO:0000256" key="2">
    <source>
        <dbReference type="ARBA" id="ARBA00022857"/>
    </source>
</evidence>
<evidence type="ECO:0000256" key="6">
    <source>
        <dbReference type="PIRSR" id="PIRSR000097-3"/>
    </source>
</evidence>
<keyword evidence="2" id="KW-0521">NADP</keyword>
<feature type="binding site" evidence="5">
    <location>
        <position position="95"/>
    </location>
    <ligand>
        <name>substrate</name>
    </ligand>
</feature>
<dbReference type="PRINTS" id="PR00069">
    <property type="entry name" value="ALDKETRDTASE"/>
</dbReference>
<evidence type="ECO:0000313" key="8">
    <source>
        <dbReference type="Proteomes" id="UP000887574"/>
    </source>
</evidence>
<feature type="domain" description="NADP-dependent oxidoreductase" evidence="7">
    <location>
        <begin position="131"/>
        <end position="239"/>
    </location>
</feature>
<evidence type="ECO:0000256" key="4">
    <source>
        <dbReference type="PIRSR" id="PIRSR000097-1"/>
    </source>
</evidence>
<accession>A0A915EK32</accession>
<dbReference type="InterPro" id="IPR036812">
    <property type="entry name" value="NAD(P)_OxRdtase_dom_sf"/>
</dbReference>
<reference evidence="9" key="1">
    <citation type="submission" date="2022-11" db="UniProtKB">
        <authorList>
            <consortium name="WormBaseParasite"/>
        </authorList>
    </citation>
    <scope>IDENTIFICATION</scope>
</reference>
<proteinExistence type="inferred from homology"/>
<dbReference type="InterPro" id="IPR023210">
    <property type="entry name" value="NADP_OxRdtase_dom"/>
</dbReference>
<name>A0A915EK32_9BILA</name>
<evidence type="ECO:0000256" key="5">
    <source>
        <dbReference type="PIRSR" id="PIRSR000097-2"/>
    </source>
</evidence>
<feature type="site" description="Lowers pKa of active site Tyr" evidence="6">
    <location>
        <position position="84"/>
    </location>
</feature>
<evidence type="ECO:0000256" key="1">
    <source>
        <dbReference type="ARBA" id="ARBA00007905"/>
    </source>
</evidence>
<dbReference type="PANTHER" id="PTHR43827:SF3">
    <property type="entry name" value="NADP-DEPENDENT OXIDOREDUCTASE DOMAIN-CONTAINING PROTEIN"/>
    <property type="match status" value="1"/>
</dbReference>
<keyword evidence="8" id="KW-1185">Reference proteome</keyword>
<protein>
    <submittedName>
        <fullName evidence="9">NADP-dependent oxidoreductase domain-containing protein</fullName>
    </submittedName>
</protein>
<feature type="active site" description="Proton donor" evidence="4">
    <location>
        <position position="55"/>
    </location>
</feature>
<evidence type="ECO:0000256" key="3">
    <source>
        <dbReference type="ARBA" id="ARBA00023002"/>
    </source>
</evidence>
<dbReference type="Proteomes" id="UP000887574">
    <property type="component" value="Unplaced"/>
</dbReference>
<keyword evidence="3" id="KW-0560">Oxidoreductase</keyword>
<dbReference type="PIRSF" id="PIRSF000097">
    <property type="entry name" value="AKR"/>
    <property type="match status" value="1"/>
</dbReference>
<feature type="domain" description="NADP-dependent oxidoreductase" evidence="7">
    <location>
        <begin position="86"/>
        <end position="130"/>
    </location>
</feature>
<evidence type="ECO:0000259" key="7">
    <source>
        <dbReference type="Pfam" id="PF00248"/>
    </source>
</evidence>
<dbReference type="PANTHER" id="PTHR43827">
    <property type="entry name" value="2,5-DIKETO-D-GLUCONIC ACID REDUCTASE"/>
    <property type="match status" value="1"/>
</dbReference>
<evidence type="ECO:0000313" key="9">
    <source>
        <dbReference type="WBParaSite" id="jg6199"/>
    </source>
</evidence>
<dbReference type="Gene3D" id="3.20.20.100">
    <property type="entry name" value="NADP-dependent oxidoreductase domain"/>
    <property type="match status" value="2"/>
</dbReference>